<dbReference type="InterPro" id="IPR006553">
    <property type="entry name" value="Leu-rich_rpt_Cys-con_subtyp"/>
</dbReference>
<protein>
    <recommendedName>
        <fullName evidence="2">F-box domain-containing protein</fullName>
    </recommendedName>
</protein>
<dbReference type="InterPro" id="IPR032675">
    <property type="entry name" value="LRR_dom_sf"/>
</dbReference>
<evidence type="ECO:0000313" key="3">
    <source>
        <dbReference type="EMBL" id="KAL1131042.1"/>
    </source>
</evidence>
<organism evidence="3 4">
    <name type="scientific">Ranatra chinensis</name>
    <dbReference type="NCBI Taxonomy" id="642074"/>
    <lineage>
        <taxon>Eukaryota</taxon>
        <taxon>Metazoa</taxon>
        <taxon>Ecdysozoa</taxon>
        <taxon>Arthropoda</taxon>
        <taxon>Hexapoda</taxon>
        <taxon>Insecta</taxon>
        <taxon>Pterygota</taxon>
        <taxon>Neoptera</taxon>
        <taxon>Paraneoptera</taxon>
        <taxon>Hemiptera</taxon>
        <taxon>Heteroptera</taxon>
        <taxon>Panheteroptera</taxon>
        <taxon>Nepomorpha</taxon>
        <taxon>Nepidae</taxon>
        <taxon>Ranatrinae</taxon>
        <taxon>Ranatra</taxon>
    </lineage>
</organism>
<gene>
    <name evidence="3" type="ORF">AAG570_012279</name>
</gene>
<dbReference type="Gene3D" id="3.80.10.10">
    <property type="entry name" value="Ribonuclease Inhibitor"/>
    <property type="match status" value="2"/>
</dbReference>
<accession>A0ABD0YIH6</accession>
<keyword evidence="4" id="KW-1185">Reference proteome</keyword>
<dbReference type="PROSITE" id="PS50181">
    <property type="entry name" value="FBOX"/>
    <property type="match status" value="1"/>
</dbReference>
<keyword evidence="1" id="KW-0833">Ubl conjugation pathway</keyword>
<dbReference type="SMART" id="SM00256">
    <property type="entry name" value="FBOX"/>
    <property type="match status" value="1"/>
</dbReference>
<dbReference type="Pfam" id="PF12937">
    <property type="entry name" value="F-box-like"/>
    <property type="match status" value="1"/>
</dbReference>
<evidence type="ECO:0000313" key="4">
    <source>
        <dbReference type="Proteomes" id="UP001558652"/>
    </source>
</evidence>
<dbReference type="PANTHER" id="PTHR13318:SF95">
    <property type="entry name" value="F-BOX PROTEIN YLR352W"/>
    <property type="match status" value="1"/>
</dbReference>
<sequence>MEEENEEERGTLGLADLPDEILRQIFRRLCVYTVLTRVALTCKRFYEISANVSFFKCIRFDPRFSSEKVTDVLKGVPLLKRLELYARRDVNSILEQAVDTSTKLTVLKINSGKEQRVSELSSILLLNFLARRPGLKRLVLKRASFDDEELFFGGLCAAAPELTSLNLNHNLQMSTENLMDIATGYRYLEDLRIYCLSFDRLGSVTPYEDPPVRTLLMKGGSRLRVLKLNTLGLSDASMEAVACCRLLEKLHLYRLVNVGDDGLWQVGALEELRELVVTVPRAVTRAGWLRLLAAPALSSLSKLTVSNSCTLDDDVLAVVASNCSHINWLGLPGCRQITDRGVSQVVRSCRRLTYLNLFSTKSSVERAFRLIPHHLPHLEVLVYRPADQRLTTLPQICDIMPHLEVREYYKYL</sequence>
<feature type="domain" description="F-box" evidence="2">
    <location>
        <begin position="11"/>
        <end position="58"/>
    </location>
</feature>
<comment type="caution">
    <text evidence="3">The sequence shown here is derived from an EMBL/GenBank/DDBJ whole genome shotgun (WGS) entry which is preliminary data.</text>
</comment>
<dbReference type="AlphaFoldDB" id="A0ABD0YIH6"/>
<dbReference type="SUPFAM" id="SSF81383">
    <property type="entry name" value="F-box domain"/>
    <property type="match status" value="1"/>
</dbReference>
<reference evidence="3 4" key="1">
    <citation type="submission" date="2024-07" db="EMBL/GenBank/DDBJ databases">
        <title>Chromosome-level genome assembly of the water stick insect Ranatra chinensis (Heteroptera: Nepidae).</title>
        <authorList>
            <person name="Liu X."/>
        </authorList>
    </citation>
    <scope>NUCLEOTIDE SEQUENCE [LARGE SCALE GENOMIC DNA]</scope>
    <source>
        <strain evidence="3">Cailab_2021Rc</strain>
        <tissue evidence="3">Muscle</tissue>
    </source>
</reference>
<proteinExistence type="predicted"/>
<dbReference type="InterPro" id="IPR036047">
    <property type="entry name" value="F-box-like_dom_sf"/>
</dbReference>
<evidence type="ECO:0000256" key="1">
    <source>
        <dbReference type="ARBA" id="ARBA00022786"/>
    </source>
</evidence>
<name>A0ABD0YIH6_9HEMI</name>
<dbReference type="CDD" id="cd09917">
    <property type="entry name" value="F-box_SF"/>
    <property type="match status" value="1"/>
</dbReference>
<dbReference type="SMART" id="SM00367">
    <property type="entry name" value="LRR_CC"/>
    <property type="match status" value="2"/>
</dbReference>
<dbReference type="Gene3D" id="1.20.1280.50">
    <property type="match status" value="1"/>
</dbReference>
<dbReference type="PANTHER" id="PTHR13318">
    <property type="entry name" value="PARTNER OF PAIRED, ISOFORM B-RELATED"/>
    <property type="match status" value="1"/>
</dbReference>
<dbReference type="Proteomes" id="UP001558652">
    <property type="component" value="Unassembled WGS sequence"/>
</dbReference>
<dbReference type="SUPFAM" id="SSF52047">
    <property type="entry name" value="RNI-like"/>
    <property type="match status" value="1"/>
</dbReference>
<dbReference type="InterPro" id="IPR001810">
    <property type="entry name" value="F-box_dom"/>
</dbReference>
<dbReference type="EMBL" id="JBFDAA010000007">
    <property type="protein sequence ID" value="KAL1131042.1"/>
    <property type="molecule type" value="Genomic_DNA"/>
</dbReference>
<evidence type="ECO:0000259" key="2">
    <source>
        <dbReference type="PROSITE" id="PS50181"/>
    </source>
</evidence>